<evidence type="ECO:0000256" key="6">
    <source>
        <dbReference type="ARBA" id="ARBA00022944"/>
    </source>
</evidence>
<evidence type="ECO:0000313" key="10">
    <source>
        <dbReference type="EMBL" id="VYT83486.1"/>
    </source>
</evidence>
<reference evidence="10" key="1">
    <citation type="submission" date="2019-11" db="EMBL/GenBank/DDBJ databases">
        <authorList>
            <person name="Feng L."/>
        </authorList>
    </citation>
    <scope>NUCLEOTIDE SEQUENCE</scope>
    <source>
        <strain evidence="10">ECasseliflavusLFYP2</strain>
    </source>
</reference>
<dbReference type="Gene3D" id="3.40.50.12580">
    <property type="match status" value="1"/>
</dbReference>
<keyword evidence="5" id="KW-0732">Signal</keyword>
<dbReference type="Gene3D" id="3.40.50.11820">
    <property type="match status" value="1"/>
</dbReference>
<dbReference type="EMBL" id="CACRTX010000005">
    <property type="protein sequence ID" value="VYT83486.1"/>
    <property type="molecule type" value="Genomic_DNA"/>
</dbReference>
<evidence type="ECO:0000256" key="4">
    <source>
        <dbReference type="ARBA" id="ARBA00022679"/>
    </source>
</evidence>
<comment type="similarity">
    <text evidence="2">Belongs to the CDP-glycerol glycerophosphotransferase family.</text>
</comment>
<keyword evidence="3" id="KW-1003">Cell membrane</keyword>
<dbReference type="SUPFAM" id="SSF82057">
    <property type="entry name" value="Prokaryotic SH3-related domain"/>
    <property type="match status" value="1"/>
</dbReference>
<evidence type="ECO:0000256" key="3">
    <source>
        <dbReference type="ARBA" id="ARBA00022475"/>
    </source>
</evidence>
<keyword evidence="6" id="KW-0777">Teichoic acid biosynthesis</keyword>
<evidence type="ECO:0000256" key="1">
    <source>
        <dbReference type="ARBA" id="ARBA00004202"/>
    </source>
</evidence>
<protein>
    <submittedName>
        <fullName evidence="10">CDP-glycerol:poly(Glycerophosphate) glycerophosphotransferase</fullName>
        <ecNumber evidence="10">2.7.8.12</ecNumber>
    </submittedName>
</protein>
<evidence type="ECO:0000256" key="2">
    <source>
        <dbReference type="ARBA" id="ARBA00010488"/>
    </source>
</evidence>
<evidence type="ECO:0000256" key="5">
    <source>
        <dbReference type="ARBA" id="ARBA00022729"/>
    </source>
</evidence>
<evidence type="ECO:0000256" key="7">
    <source>
        <dbReference type="ARBA" id="ARBA00023136"/>
    </source>
</evidence>
<dbReference type="EC" id="2.7.8.12" evidence="10"/>
<organism evidence="10">
    <name type="scientific">Enterococcus casseliflavus</name>
    <name type="common">Enterococcus flavescens</name>
    <dbReference type="NCBI Taxonomy" id="37734"/>
    <lineage>
        <taxon>Bacteria</taxon>
        <taxon>Bacillati</taxon>
        <taxon>Bacillota</taxon>
        <taxon>Bacilli</taxon>
        <taxon>Lactobacillales</taxon>
        <taxon>Enterococcaceae</taxon>
        <taxon>Enterococcus</taxon>
    </lineage>
</organism>
<dbReference type="PANTHER" id="PTHR37316:SF3">
    <property type="entry name" value="TEICHOIC ACID GLYCEROL-PHOSPHATE TRANSFERASE"/>
    <property type="match status" value="1"/>
</dbReference>
<dbReference type="GO" id="GO:0047355">
    <property type="term" value="F:CDP-glycerol glycerophosphotransferase activity"/>
    <property type="evidence" value="ECO:0007669"/>
    <property type="project" value="UniProtKB-EC"/>
</dbReference>
<dbReference type="InterPro" id="IPR043149">
    <property type="entry name" value="TagF_N"/>
</dbReference>
<dbReference type="SUPFAM" id="SSF53756">
    <property type="entry name" value="UDP-Glycosyltransferase/glycogen phosphorylase"/>
    <property type="match status" value="3"/>
</dbReference>
<accession>A0A6N3A0A3</accession>
<dbReference type="Gene3D" id="3.40.50.2000">
    <property type="entry name" value="Glycogen Phosphorylase B"/>
    <property type="match status" value="1"/>
</dbReference>
<comment type="subcellular location">
    <subcellularLocation>
        <location evidence="1">Cell membrane</location>
        <topology evidence="1">Peripheral membrane protein</topology>
    </subcellularLocation>
</comment>
<dbReference type="InterPro" id="IPR038200">
    <property type="entry name" value="GW_dom_sf"/>
</dbReference>
<dbReference type="Pfam" id="PF04464">
    <property type="entry name" value="Glyphos_transf"/>
    <property type="match status" value="1"/>
</dbReference>
<dbReference type="Pfam" id="PF00534">
    <property type="entry name" value="Glycos_transf_1"/>
    <property type="match status" value="1"/>
</dbReference>
<name>A0A6N3A0A3_ENTCA</name>
<keyword evidence="4 10" id="KW-0808">Transferase</keyword>
<dbReference type="InterPro" id="IPR025987">
    <property type="entry name" value="GW_dom"/>
</dbReference>
<feature type="domain" description="GW" evidence="9">
    <location>
        <begin position="671"/>
        <end position="741"/>
    </location>
</feature>
<feature type="domain" description="GW" evidence="9">
    <location>
        <begin position="801"/>
        <end position="845"/>
    </location>
</feature>
<dbReference type="GO" id="GO:0005886">
    <property type="term" value="C:plasma membrane"/>
    <property type="evidence" value="ECO:0007669"/>
    <property type="project" value="UniProtKB-SubCell"/>
</dbReference>
<dbReference type="AlphaFoldDB" id="A0A6N3A0A3"/>
<gene>
    <name evidence="10" type="primary">tagF_1</name>
    <name evidence="10" type="ORF">ECLFYP2_01730</name>
</gene>
<sequence>MVDSPKAIFEFMVNEGKYQSYTHVWSFDSSVEEWNEIFELYKENPNVLFVERNTEEYVKYLYKSKYLITNATFQSFFVPRKDQVVINTWHGTPLKKMGFDIKDSHPAGAQNVVRNFLFANYLISPNSHTTNMYVNSFKLNGLYQGEIIEAGYPRIDLTKKTTFDKELKKLKDLSLNVSFDKKTILYCPTWKGKDVNNPTSELKQMTSEAKFLQKRIAPDYNLLVKVHPFIYSVAKEMEELRDILIPDSYDANELMAAVDLLVTDYSSIFFDFMVTGKPILFYCWDKELYEEDRGLYISEDKLPGPVATTIFEVSEYIKNIDKVKKEYNANYESLKSEFLKYEDGKVTSRIVSYIFDKEKLDSGTTIVVKNSKKKLLFYVGGMRNNGITSSLINLLKNIDYSKYDVTCFSGYPKASDSIFNIHSIPKEVRFLFKPGYAMLNSKEQKLVEKYNTNPSKKNSESLPWNGLRREVNRVFSNLSFDVAIDFSGYSFFWSKYILASDSAKKICYLHSDMMEDKSRTVNGVRIHEMNLLRLFYQYKKFDKLITVSPVMKKVNQEKLGEFVDDNKFAYALNTLDIEKLFSTNTILEEKTKINEGNADLVNLSDSIEVFKNPYDKHGERKKIQSDDALRSVAQVINENDIRYKTLMNDIFIGWTSSEDVIVQLPQIVSLENVNYFCYIKRNKKRILWKELPTFKEAKVVGKIWEYRYLIAKVNKEAYLSNNQIYAHIQIDSVDIGWVEKSVLSNINNSLLLRKLKNHLTNRKRLAELSERTLETVYEEGYIEVISLPDKDPWSKALNGESEYNDIYLADGKILRYTLKIQNAHGWYYRIWDDKSLIGWINEKEVRKIDDFRVVSKQKISMRVKILSDYVFENIERQKTIAIEKPEAVLVQKYITTFGTYYRTSENKFVEETQIEVIENFGKYDLLGNYVLYPDKQNYNIITMGRLSPEKRQSDLIEAFSHFNRSVENARLYILGDGPLKQELINQINDSNLADKVFLMGHEKNPFHLLSLGQFFVLTSEYEGQPMVLLEAMALGVPVGATNIPATQFVLQEGKLGILAKSNNIEGIQNMLFKAYNDKIRPAEFDVEEYNNKAVQMFYKQIEEA</sequence>
<evidence type="ECO:0000259" key="8">
    <source>
        <dbReference type="Pfam" id="PF00534"/>
    </source>
</evidence>
<dbReference type="InterPro" id="IPR001296">
    <property type="entry name" value="Glyco_trans_1"/>
</dbReference>
<dbReference type="PANTHER" id="PTHR37316">
    <property type="entry name" value="TEICHOIC ACID GLYCEROL-PHOSPHATE PRIMASE"/>
    <property type="match status" value="1"/>
</dbReference>
<dbReference type="Pfam" id="PF13457">
    <property type="entry name" value="GW"/>
    <property type="match status" value="2"/>
</dbReference>
<proteinExistence type="inferred from homology"/>
<dbReference type="InterPro" id="IPR007554">
    <property type="entry name" value="Glycerophosphate_synth"/>
</dbReference>
<dbReference type="InterPro" id="IPR051612">
    <property type="entry name" value="Teichoic_Acid_Biosynth"/>
</dbReference>
<keyword evidence="7" id="KW-0472">Membrane</keyword>
<dbReference type="Gene3D" id="2.30.30.170">
    <property type="match status" value="1"/>
</dbReference>
<evidence type="ECO:0000259" key="9">
    <source>
        <dbReference type="Pfam" id="PF13457"/>
    </source>
</evidence>
<dbReference type="GO" id="GO:0019350">
    <property type="term" value="P:teichoic acid biosynthetic process"/>
    <property type="evidence" value="ECO:0007669"/>
    <property type="project" value="UniProtKB-KW"/>
</dbReference>
<dbReference type="GO" id="GO:0016757">
    <property type="term" value="F:glycosyltransferase activity"/>
    <property type="evidence" value="ECO:0007669"/>
    <property type="project" value="InterPro"/>
</dbReference>
<feature type="domain" description="Glycosyl transferase family 1" evidence="8">
    <location>
        <begin position="935"/>
        <end position="1084"/>
    </location>
</feature>
<dbReference type="InterPro" id="IPR043148">
    <property type="entry name" value="TagF_C"/>
</dbReference>